<evidence type="ECO:0000256" key="7">
    <source>
        <dbReference type="SAM" id="Phobius"/>
    </source>
</evidence>
<dbReference type="AlphaFoldDB" id="A0A9X2HIU2"/>
<evidence type="ECO:0000313" key="9">
    <source>
        <dbReference type="EMBL" id="MCP3425038.1"/>
    </source>
</evidence>
<dbReference type="InterPro" id="IPR027379">
    <property type="entry name" value="CLS_N"/>
</dbReference>
<protein>
    <submittedName>
        <fullName evidence="9">PLD nuclease N-terminal domain-containing protein</fullName>
    </submittedName>
</protein>
<evidence type="ECO:0000256" key="4">
    <source>
        <dbReference type="ARBA" id="ARBA00022989"/>
    </source>
</evidence>
<name>A0A9X2HIU2_9MICC</name>
<keyword evidence="10" id="KW-1185">Reference proteome</keyword>
<sequence>MRAVLIIAAGALIVGLTIYAVLDISRTSRERIKAVSKPLWVIIALLFPVIGPGLWLFFGTERSSGSRVVTREAPGSARAAAPDDDASYLEFLAKQAQRRRADEERARREEEKRRQRERGGGTNGNHPPDDDEATDPTPSDRDDDGPREDRGR</sequence>
<keyword evidence="2" id="KW-1003">Cell membrane</keyword>
<feature type="transmembrane region" description="Helical" evidence="7">
    <location>
        <begin position="39"/>
        <end position="58"/>
    </location>
</feature>
<organism evidence="9 10">
    <name type="scientific">Rothia santali</name>
    <dbReference type="NCBI Taxonomy" id="2949643"/>
    <lineage>
        <taxon>Bacteria</taxon>
        <taxon>Bacillati</taxon>
        <taxon>Actinomycetota</taxon>
        <taxon>Actinomycetes</taxon>
        <taxon>Micrococcales</taxon>
        <taxon>Micrococcaceae</taxon>
        <taxon>Rothia</taxon>
    </lineage>
</organism>
<dbReference type="Pfam" id="PF13396">
    <property type="entry name" value="PLDc_N"/>
    <property type="match status" value="1"/>
</dbReference>
<comment type="subcellular location">
    <subcellularLocation>
        <location evidence="1">Cell membrane</location>
        <topology evidence="1">Multi-pass membrane protein</topology>
    </subcellularLocation>
</comment>
<keyword evidence="5 7" id="KW-0472">Membrane</keyword>
<evidence type="ECO:0000313" key="10">
    <source>
        <dbReference type="Proteomes" id="UP001139502"/>
    </source>
</evidence>
<comment type="caution">
    <text evidence="9">The sequence shown here is derived from an EMBL/GenBank/DDBJ whole genome shotgun (WGS) entry which is preliminary data.</text>
</comment>
<evidence type="ECO:0000256" key="6">
    <source>
        <dbReference type="SAM" id="MobiDB-lite"/>
    </source>
</evidence>
<dbReference type="RefSeq" id="WP_254165032.1">
    <property type="nucleotide sequence ID" value="NZ_JANAFB010000004.1"/>
</dbReference>
<accession>A0A9X2HIU2</accession>
<proteinExistence type="predicted"/>
<evidence type="ECO:0000259" key="8">
    <source>
        <dbReference type="Pfam" id="PF13396"/>
    </source>
</evidence>
<feature type="region of interest" description="Disordered" evidence="6">
    <location>
        <begin position="62"/>
        <end position="152"/>
    </location>
</feature>
<dbReference type="GO" id="GO:0005886">
    <property type="term" value="C:plasma membrane"/>
    <property type="evidence" value="ECO:0007669"/>
    <property type="project" value="UniProtKB-SubCell"/>
</dbReference>
<gene>
    <name evidence="9" type="ORF">NBM05_03065</name>
</gene>
<evidence type="ECO:0000256" key="2">
    <source>
        <dbReference type="ARBA" id="ARBA00022475"/>
    </source>
</evidence>
<feature type="compositionally biased region" description="Basic and acidic residues" evidence="6">
    <location>
        <begin position="99"/>
        <end position="119"/>
    </location>
</feature>
<dbReference type="EMBL" id="JANAFB010000004">
    <property type="protein sequence ID" value="MCP3425038.1"/>
    <property type="molecule type" value="Genomic_DNA"/>
</dbReference>
<reference evidence="9" key="1">
    <citation type="submission" date="2022-06" db="EMBL/GenBank/DDBJ databases">
        <title>Rothia sp. isolated from sandalwood seedling.</title>
        <authorList>
            <person name="Tuikhar N."/>
            <person name="Kirdat K."/>
            <person name="Thorat V."/>
            <person name="Swetha P."/>
            <person name="Padma S."/>
            <person name="Sundararaj R."/>
            <person name="Yadav A."/>
        </authorList>
    </citation>
    <scope>NUCLEOTIDE SEQUENCE</scope>
    <source>
        <strain evidence="9">AR01</strain>
    </source>
</reference>
<feature type="domain" description="Cardiolipin synthase N-terminal" evidence="8">
    <location>
        <begin position="16"/>
        <end position="59"/>
    </location>
</feature>
<evidence type="ECO:0000256" key="5">
    <source>
        <dbReference type="ARBA" id="ARBA00023136"/>
    </source>
</evidence>
<keyword evidence="4 7" id="KW-1133">Transmembrane helix</keyword>
<evidence type="ECO:0000256" key="1">
    <source>
        <dbReference type="ARBA" id="ARBA00004651"/>
    </source>
</evidence>
<keyword evidence="3 7" id="KW-0812">Transmembrane</keyword>
<dbReference type="Proteomes" id="UP001139502">
    <property type="component" value="Unassembled WGS sequence"/>
</dbReference>
<evidence type="ECO:0000256" key="3">
    <source>
        <dbReference type="ARBA" id="ARBA00022692"/>
    </source>
</evidence>